<organism evidence="1 2">
    <name type="scientific">Shewanella denitrificans (strain OS217 / ATCC BAA-1090 / DSM 15013)</name>
    <dbReference type="NCBI Taxonomy" id="318161"/>
    <lineage>
        <taxon>Bacteria</taxon>
        <taxon>Pseudomonadati</taxon>
        <taxon>Pseudomonadota</taxon>
        <taxon>Gammaproteobacteria</taxon>
        <taxon>Alteromonadales</taxon>
        <taxon>Shewanellaceae</taxon>
        <taxon>Shewanella</taxon>
    </lineage>
</organism>
<protein>
    <recommendedName>
        <fullName evidence="3">Lipoprotein</fullName>
    </recommendedName>
</protein>
<gene>
    <name evidence="1" type="ordered locus">Sden_3158</name>
</gene>
<dbReference type="Proteomes" id="UP000001982">
    <property type="component" value="Chromosome"/>
</dbReference>
<proteinExistence type="predicted"/>
<dbReference type="PROSITE" id="PS51257">
    <property type="entry name" value="PROKAR_LIPOPROTEIN"/>
    <property type="match status" value="1"/>
</dbReference>
<name>Q12JE2_SHEDO</name>
<dbReference type="HOGENOM" id="CLU_100869_0_0_6"/>
<dbReference type="OrthoDB" id="6864769at2"/>
<dbReference type="EMBL" id="CP000302">
    <property type="protein sequence ID" value="ABE56434.1"/>
    <property type="molecule type" value="Genomic_DNA"/>
</dbReference>
<evidence type="ECO:0008006" key="3">
    <source>
        <dbReference type="Google" id="ProtNLM"/>
    </source>
</evidence>
<reference evidence="1 2" key="1">
    <citation type="submission" date="2006-03" db="EMBL/GenBank/DDBJ databases">
        <title>Complete sequence of Shewanella denitrificans OS217.</title>
        <authorList>
            <consortium name="US DOE Joint Genome Institute"/>
            <person name="Copeland A."/>
            <person name="Lucas S."/>
            <person name="Lapidus A."/>
            <person name="Barry K."/>
            <person name="Detter J.C."/>
            <person name="Glavina del Rio T."/>
            <person name="Hammon N."/>
            <person name="Israni S."/>
            <person name="Dalin E."/>
            <person name="Tice H."/>
            <person name="Pitluck S."/>
            <person name="Brettin T."/>
            <person name="Bruce D."/>
            <person name="Han C."/>
            <person name="Tapia R."/>
            <person name="Gilna P."/>
            <person name="Kiss H."/>
            <person name="Schmutz J."/>
            <person name="Larimer F."/>
            <person name="Land M."/>
            <person name="Hauser L."/>
            <person name="Kyrpides N."/>
            <person name="Lykidis A."/>
            <person name="Richardson P."/>
        </authorList>
    </citation>
    <scope>NUCLEOTIDE SEQUENCE [LARGE SCALE GENOMIC DNA]</scope>
    <source>
        <strain evidence="2">OS217 / ATCC BAA-1090 / DSM 15013</strain>
    </source>
</reference>
<dbReference type="RefSeq" id="WP_011497579.1">
    <property type="nucleotide sequence ID" value="NC_007954.1"/>
</dbReference>
<keyword evidence="2" id="KW-1185">Reference proteome</keyword>
<evidence type="ECO:0000313" key="2">
    <source>
        <dbReference type="Proteomes" id="UP000001982"/>
    </source>
</evidence>
<dbReference type="AlphaFoldDB" id="Q12JE2"/>
<dbReference type="eggNOG" id="ENOG502ZC8V">
    <property type="taxonomic scope" value="Bacteria"/>
</dbReference>
<sequence>MRKIIIILVSLATLIITGCGSTPQPLVPLQTNQLSPEKKIGIYVTDIGEATTNIYGAGCLLCYGVASAANSSLSSHLESLSTEDITSIKQVLLEGYRKQSSSVEFVNIDPKEFKKLKKFKGELGFAKQDFRSLKDKLNIDVLVVLNIVEHGAFRSYSSYIPTSDPQGYVNGLVYSVDLSTNQYLQYLQADKKVAVEGEWDEPKVFPGVTNAYYQAVESVKDTVNRIFL</sequence>
<evidence type="ECO:0000313" key="1">
    <source>
        <dbReference type="EMBL" id="ABE56434.1"/>
    </source>
</evidence>
<dbReference type="KEGG" id="sdn:Sden_3158"/>
<accession>Q12JE2</accession>